<evidence type="ECO:0000256" key="11">
    <source>
        <dbReference type="RuleBase" id="RU000687"/>
    </source>
</evidence>
<dbReference type="InterPro" id="IPR006028">
    <property type="entry name" value="GABAA/Glycine_rcpt"/>
</dbReference>
<evidence type="ECO:0000256" key="6">
    <source>
        <dbReference type="ARBA" id="ARBA00022729"/>
    </source>
</evidence>
<evidence type="ECO:0000259" key="12">
    <source>
        <dbReference type="Pfam" id="PF02931"/>
    </source>
</evidence>
<protein>
    <submittedName>
        <fullName evidence="14">Uncharacterized protein</fullName>
    </submittedName>
</protein>
<evidence type="ECO:0000256" key="10">
    <source>
        <dbReference type="ARBA" id="ARBA00023303"/>
    </source>
</evidence>
<sequence>MFSMDCYFRQTWYDRRLSFHGDIKVLSVSWQFLELVWKPDTYFFNGKSSYLHKVTVPNKFVRLFHDGRLMYSMRLTIKASCPMHLRKYPLDTQACPLEIGSFAYSSKEVVFRWKGPEPVVISPDVTLSQYEFLSVTATNLSTYGPGGEVRSSLMTRFILSRRRGYFILQIYAPCSMIVGASWVAFWINRSDAAGRVAVGATTVLTLVTMGFGGRASLPKVDYATALDWFVIMCFTFVFTALVEYACVNYIERFLINRERKRLEVLAQKEERRELAKELTEPGHEETVLDDGTSGSENVRLRLENADEDTVAAVLADAAEDASSRQGRLRAGVPTLGLARFGFRWWGPKQRLGDSHPDTAYARCSRGGVAGPPASSREQRLTPSEVAGEMDAWARIIFPVTFTALKVMYWTLFLYFVDDEIPEDPPPQN</sequence>
<comment type="caution">
    <text evidence="11">Lacks conserved residue(s) required for the propagation of feature annotation.</text>
</comment>
<dbReference type="InterPro" id="IPR038050">
    <property type="entry name" value="Neuro_actylchol_rec"/>
</dbReference>
<keyword evidence="5 11" id="KW-0812">Transmembrane</keyword>
<dbReference type="GO" id="GO:0005230">
    <property type="term" value="F:extracellular ligand-gated monoatomic ion channel activity"/>
    <property type="evidence" value="ECO:0007669"/>
    <property type="project" value="InterPro"/>
</dbReference>
<evidence type="ECO:0000313" key="15">
    <source>
        <dbReference type="Proteomes" id="UP000821866"/>
    </source>
</evidence>
<dbReference type="GO" id="GO:0005254">
    <property type="term" value="F:chloride channel activity"/>
    <property type="evidence" value="ECO:0007669"/>
    <property type="project" value="UniProtKB-ARBA"/>
</dbReference>
<evidence type="ECO:0000256" key="8">
    <source>
        <dbReference type="ARBA" id="ARBA00023065"/>
    </source>
</evidence>
<dbReference type="Pfam" id="PF02931">
    <property type="entry name" value="Neur_chan_LBD"/>
    <property type="match status" value="1"/>
</dbReference>
<evidence type="ECO:0000256" key="5">
    <source>
        <dbReference type="ARBA" id="ARBA00022692"/>
    </source>
</evidence>
<dbReference type="Proteomes" id="UP000821866">
    <property type="component" value="Unassembled WGS sequence"/>
</dbReference>
<dbReference type="SUPFAM" id="SSF63712">
    <property type="entry name" value="Nicotinic receptor ligand binding domain-like"/>
    <property type="match status" value="1"/>
</dbReference>
<feature type="domain" description="Neurotransmitter-gated ion-channel transmembrane" evidence="13">
    <location>
        <begin position="170"/>
        <end position="409"/>
    </location>
</feature>
<dbReference type="Gene3D" id="2.70.170.10">
    <property type="entry name" value="Neurotransmitter-gated ion-channel ligand-binding domain"/>
    <property type="match status" value="1"/>
</dbReference>
<keyword evidence="9 11" id="KW-0472">Membrane</keyword>
<reference evidence="14" key="2">
    <citation type="submission" date="2021-09" db="EMBL/GenBank/DDBJ databases">
        <authorList>
            <person name="Jia N."/>
            <person name="Wang J."/>
            <person name="Shi W."/>
            <person name="Du L."/>
            <person name="Sun Y."/>
            <person name="Zhan W."/>
            <person name="Jiang J."/>
            <person name="Wang Q."/>
            <person name="Zhang B."/>
            <person name="Ji P."/>
            <person name="Sakyi L.B."/>
            <person name="Cui X."/>
            <person name="Yuan T."/>
            <person name="Jiang B."/>
            <person name="Yang W."/>
            <person name="Lam T.T.-Y."/>
            <person name="Chang Q."/>
            <person name="Ding S."/>
            <person name="Wang X."/>
            <person name="Zhu J."/>
            <person name="Ruan X."/>
            <person name="Zhao L."/>
            <person name="Wei J."/>
            <person name="Que T."/>
            <person name="Du C."/>
            <person name="Cheng J."/>
            <person name="Dai P."/>
            <person name="Han X."/>
            <person name="Huang E."/>
            <person name="Gao Y."/>
            <person name="Liu J."/>
            <person name="Shao H."/>
            <person name="Ye R."/>
            <person name="Li L."/>
            <person name="Wei W."/>
            <person name="Wang X."/>
            <person name="Wang C."/>
            <person name="Huo Q."/>
            <person name="Li W."/>
            <person name="Guo W."/>
            <person name="Chen H."/>
            <person name="Chen S."/>
            <person name="Zhou L."/>
            <person name="Zhou L."/>
            <person name="Ni X."/>
            <person name="Tian J."/>
            <person name="Zhou Y."/>
            <person name="Sheng Y."/>
            <person name="Liu T."/>
            <person name="Pan Y."/>
            <person name="Xia L."/>
            <person name="Li J."/>
            <person name="Zhao F."/>
            <person name="Cao W."/>
        </authorList>
    </citation>
    <scope>NUCLEOTIDE SEQUENCE</scope>
    <source>
        <strain evidence="14">Rmic-2018</strain>
        <tissue evidence="14">Larvae</tissue>
    </source>
</reference>
<gene>
    <name evidence="14" type="ORF">HPB51_006941</name>
</gene>
<dbReference type="GO" id="GO:0005886">
    <property type="term" value="C:plasma membrane"/>
    <property type="evidence" value="ECO:0007669"/>
    <property type="project" value="UniProtKB-SubCell"/>
</dbReference>
<name>A0A9J6DT15_RHIMP</name>
<evidence type="ECO:0000256" key="4">
    <source>
        <dbReference type="ARBA" id="ARBA00022475"/>
    </source>
</evidence>
<dbReference type="InterPro" id="IPR006029">
    <property type="entry name" value="Neurotrans-gated_channel_TM"/>
</dbReference>
<accession>A0A9J6DT15</accession>
<feature type="transmembrane region" description="Helical" evidence="11">
    <location>
        <begin position="228"/>
        <end position="250"/>
    </location>
</feature>
<feature type="transmembrane region" description="Helical" evidence="11">
    <location>
        <begin position="164"/>
        <end position="187"/>
    </location>
</feature>
<evidence type="ECO:0000256" key="2">
    <source>
        <dbReference type="ARBA" id="ARBA00004236"/>
    </source>
</evidence>
<dbReference type="AlphaFoldDB" id="A0A9J6DT15"/>
<dbReference type="VEuPathDB" id="VectorBase:LOC119170194"/>
<reference evidence="14" key="1">
    <citation type="journal article" date="2020" name="Cell">
        <title>Large-Scale Comparative Analyses of Tick Genomes Elucidate Their Genetic Diversity and Vector Capacities.</title>
        <authorList>
            <consortium name="Tick Genome and Microbiome Consortium (TIGMIC)"/>
            <person name="Jia N."/>
            <person name="Wang J."/>
            <person name="Shi W."/>
            <person name="Du L."/>
            <person name="Sun Y."/>
            <person name="Zhan W."/>
            <person name="Jiang J.F."/>
            <person name="Wang Q."/>
            <person name="Zhang B."/>
            <person name="Ji P."/>
            <person name="Bell-Sakyi L."/>
            <person name="Cui X.M."/>
            <person name="Yuan T.T."/>
            <person name="Jiang B.G."/>
            <person name="Yang W.F."/>
            <person name="Lam T.T."/>
            <person name="Chang Q.C."/>
            <person name="Ding S.J."/>
            <person name="Wang X.J."/>
            <person name="Zhu J.G."/>
            <person name="Ruan X.D."/>
            <person name="Zhao L."/>
            <person name="Wei J.T."/>
            <person name="Ye R.Z."/>
            <person name="Que T.C."/>
            <person name="Du C.H."/>
            <person name="Zhou Y.H."/>
            <person name="Cheng J.X."/>
            <person name="Dai P.F."/>
            <person name="Guo W.B."/>
            <person name="Han X.H."/>
            <person name="Huang E.J."/>
            <person name="Li L.F."/>
            <person name="Wei W."/>
            <person name="Gao Y.C."/>
            <person name="Liu J.Z."/>
            <person name="Shao H.Z."/>
            <person name="Wang X."/>
            <person name="Wang C.C."/>
            <person name="Yang T.C."/>
            <person name="Huo Q.B."/>
            <person name="Li W."/>
            <person name="Chen H.Y."/>
            <person name="Chen S.E."/>
            <person name="Zhou L.G."/>
            <person name="Ni X.B."/>
            <person name="Tian J.H."/>
            <person name="Sheng Y."/>
            <person name="Liu T."/>
            <person name="Pan Y.S."/>
            <person name="Xia L.Y."/>
            <person name="Li J."/>
            <person name="Zhao F."/>
            <person name="Cao W.C."/>
        </authorList>
    </citation>
    <scope>NUCLEOTIDE SEQUENCE</scope>
    <source>
        <strain evidence="14">Rmic-2018</strain>
    </source>
</reference>
<keyword evidence="3 11" id="KW-0813">Transport</keyword>
<keyword evidence="8 11" id="KW-0406">Ion transport</keyword>
<dbReference type="Pfam" id="PF02932">
    <property type="entry name" value="Neur_chan_memb"/>
    <property type="match status" value="1"/>
</dbReference>
<dbReference type="InterPro" id="IPR006201">
    <property type="entry name" value="Neur_channel"/>
</dbReference>
<evidence type="ECO:0000256" key="7">
    <source>
        <dbReference type="ARBA" id="ARBA00022989"/>
    </source>
</evidence>
<dbReference type="PANTHER" id="PTHR18945">
    <property type="entry name" value="NEUROTRANSMITTER GATED ION CHANNEL"/>
    <property type="match status" value="1"/>
</dbReference>
<dbReference type="Gene3D" id="1.20.58.390">
    <property type="entry name" value="Neurotransmitter-gated ion-channel transmembrane domain"/>
    <property type="match status" value="1"/>
</dbReference>
<comment type="similarity">
    <text evidence="11">Belongs to the ligand-gated ion channel (TC 1.A.9) family.</text>
</comment>
<dbReference type="GO" id="GO:0004888">
    <property type="term" value="F:transmembrane signaling receptor activity"/>
    <property type="evidence" value="ECO:0007669"/>
    <property type="project" value="InterPro"/>
</dbReference>
<dbReference type="PROSITE" id="PS00236">
    <property type="entry name" value="NEUROTR_ION_CHANNEL"/>
    <property type="match status" value="1"/>
</dbReference>
<dbReference type="InterPro" id="IPR006202">
    <property type="entry name" value="Neur_chan_lig-bd"/>
</dbReference>
<dbReference type="InterPro" id="IPR018000">
    <property type="entry name" value="Neurotransmitter_ion_chnl_CS"/>
</dbReference>
<feature type="transmembrane region" description="Helical" evidence="11">
    <location>
        <begin position="395"/>
        <end position="416"/>
    </location>
</feature>
<keyword evidence="10 11" id="KW-0407">Ion channel</keyword>
<keyword evidence="6" id="KW-0732">Signal</keyword>
<dbReference type="GO" id="GO:0099095">
    <property type="term" value="F:ligand-gated monoatomic anion channel activity"/>
    <property type="evidence" value="ECO:0007669"/>
    <property type="project" value="UniProtKB-ARBA"/>
</dbReference>
<dbReference type="EMBL" id="JABSTU010000007">
    <property type="protein sequence ID" value="KAH8025317.1"/>
    <property type="molecule type" value="Genomic_DNA"/>
</dbReference>
<evidence type="ECO:0000256" key="1">
    <source>
        <dbReference type="ARBA" id="ARBA00004141"/>
    </source>
</evidence>
<proteinExistence type="inferred from homology"/>
<feature type="domain" description="Neurotransmitter-gated ion-channel ligand-binding" evidence="12">
    <location>
        <begin position="2"/>
        <end position="140"/>
    </location>
</feature>
<dbReference type="PRINTS" id="PR00253">
    <property type="entry name" value="GABAARECEPTR"/>
</dbReference>
<dbReference type="InterPro" id="IPR036719">
    <property type="entry name" value="Neuro-gated_channel_TM_sf"/>
</dbReference>
<keyword evidence="7 11" id="KW-1133">Transmembrane helix</keyword>
<evidence type="ECO:0000256" key="9">
    <source>
        <dbReference type="ARBA" id="ARBA00023136"/>
    </source>
</evidence>
<evidence type="ECO:0000313" key="14">
    <source>
        <dbReference type="EMBL" id="KAH8025317.1"/>
    </source>
</evidence>
<comment type="subcellular location">
    <subcellularLocation>
        <location evidence="2">Cell membrane</location>
    </subcellularLocation>
    <subcellularLocation>
        <location evidence="1">Membrane</location>
        <topology evidence="1">Multi-pass membrane protein</topology>
    </subcellularLocation>
</comment>
<keyword evidence="15" id="KW-1185">Reference proteome</keyword>
<organism evidence="14 15">
    <name type="scientific">Rhipicephalus microplus</name>
    <name type="common">Cattle tick</name>
    <name type="synonym">Boophilus microplus</name>
    <dbReference type="NCBI Taxonomy" id="6941"/>
    <lineage>
        <taxon>Eukaryota</taxon>
        <taxon>Metazoa</taxon>
        <taxon>Ecdysozoa</taxon>
        <taxon>Arthropoda</taxon>
        <taxon>Chelicerata</taxon>
        <taxon>Arachnida</taxon>
        <taxon>Acari</taxon>
        <taxon>Parasitiformes</taxon>
        <taxon>Ixodida</taxon>
        <taxon>Ixodoidea</taxon>
        <taxon>Ixodidae</taxon>
        <taxon>Rhipicephalinae</taxon>
        <taxon>Rhipicephalus</taxon>
        <taxon>Boophilus</taxon>
    </lineage>
</organism>
<dbReference type="InterPro" id="IPR036734">
    <property type="entry name" value="Neur_chan_lig-bd_sf"/>
</dbReference>
<dbReference type="SUPFAM" id="SSF90112">
    <property type="entry name" value="Neurotransmitter-gated ion-channel transmembrane pore"/>
    <property type="match status" value="1"/>
</dbReference>
<comment type="caution">
    <text evidence="14">The sequence shown here is derived from an EMBL/GenBank/DDBJ whole genome shotgun (WGS) entry which is preliminary data.</text>
</comment>
<evidence type="ECO:0000256" key="3">
    <source>
        <dbReference type="ARBA" id="ARBA00022448"/>
    </source>
</evidence>
<keyword evidence="4" id="KW-1003">Cell membrane</keyword>
<evidence type="ECO:0000259" key="13">
    <source>
        <dbReference type="Pfam" id="PF02932"/>
    </source>
</evidence>
<dbReference type="PRINTS" id="PR00252">
    <property type="entry name" value="NRIONCHANNEL"/>
</dbReference>
<dbReference type="CDD" id="cd19049">
    <property type="entry name" value="LGIC_TM_anion"/>
    <property type="match status" value="1"/>
</dbReference>